<dbReference type="GO" id="GO:0005886">
    <property type="term" value="C:plasma membrane"/>
    <property type="evidence" value="ECO:0007669"/>
    <property type="project" value="UniProtKB-SubCell"/>
</dbReference>
<dbReference type="PANTHER" id="PTHR30009">
    <property type="entry name" value="CYTOCHROME C-TYPE SYNTHESIS PROTEIN AND PTS TRANSMEMBRANE COMPONENT"/>
    <property type="match status" value="1"/>
</dbReference>
<evidence type="ECO:0000256" key="6">
    <source>
        <dbReference type="ARBA" id="ARBA00022692"/>
    </source>
</evidence>
<evidence type="ECO:0000256" key="4">
    <source>
        <dbReference type="ARBA" id="ARBA00022597"/>
    </source>
</evidence>
<proteinExistence type="predicted"/>
<dbReference type="GO" id="GO:0009401">
    <property type="term" value="P:phosphoenolpyruvate-dependent sugar phosphotransferase system"/>
    <property type="evidence" value="ECO:0007669"/>
    <property type="project" value="UniProtKB-KW"/>
</dbReference>
<keyword evidence="8" id="KW-0472">Membrane</keyword>
<dbReference type="AlphaFoldDB" id="A0A926FPH0"/>
<organism evidence="10">
    <name type="scientific">Aeromonas hydrophila</name>
    <dbReference type="NCBI Taxonomy" id="644"/>
    <lineage>
        <taxon>Bacteria</taxon>
        <taxon>Pseudomonadati</taxon>
        <taxon>Pseudomonadota</taxon>
        <taxon>Gammaproteobacteria</taxon>
        <taxon>Aeromonadales</taxon>
        <taxon>Aeromonadaceae</taxon>
        <taxon>Aeromonas</taxon>
    </lineage>
</organism>
<evidence type="ECO:0000256" key="8">
    <source>
        <dbReference type="ARBA" id="ARBA00023136"/>
    </source>
</evidence>
<dbReference type="GO" id="GO:0008982">
    <property type="term" value="F:protein-N(PI)-phosphohistidine-sugar phosphotransferase activity"/>
    <property type="evidence" value="ECO:0007669"/>
    <property type="project" value="InterPro"/>
</dbReference>
<dbReference type="Pfam" id="PF02378">
    <property type="entry name" value="PTS_EIIC"/>
    <property type="match status" value="1"/>
</dbReference>
<sequence>MTVSIRRYGGRHCNHAEKSHVRGRDAGQSSGTVFQIVHIIEEGGWTVFRNMPLIFAIGLPIGLANKAQARACLSVLVSFMTWNYFINAMGMTWGDYFGVDFNQAVGGERAGHGGRHQDPGHQHHRCHRHLRHCHRPAQPVVRPTAAGLSRHLPGQLVRHHRRLLRDDPLRLADPAGLAQGTDGHRLPAGVHAGLRPAWRLGLHLP</sequence>
<name>A0A926FPH0_AERHY</name>
<evidence type="ECO:0000313" key="10">
    <source>
        <dbReference type="EMBL" id="MBC8673713.1"/>
    </source>
</evidence>
<evidence type="ECO:0000256" key="5">
    <source>
        <dbReference type="ARBA" id="ARBA00022683"/>
    </source>
</evidence>
<keyword evidence="4" id="KW-0762">Sugar transport</keyword>
<keyword evidence="3" id="KW-1003">Cell membrane</keyword>
<reference evidence="10" key="1">
    <citation type="submission" date="2020-07" db="EMBL/GenBank/DDBJ databases">
        <title>Carbapenem Resistant Aeromonas hydrophila Carrying blacphA7 Isolated from Two Solid Organ Transplant Patients.</title>
        <authorList>
            <person name="Hilt E."/>
            <person name="Fitzwater S.P."/>
            <person name="Ward K."/>
            <person name="De St Maurice A."/>
            <person name="Chandrasekaran S."/>
            <person name="Garner O.B."/>
            <person name="Yang S."/>
        </authorList>
    </citation>
    <scope>NUCLEOTIDE SEQUENCE</scope>
    <source>
        <strain evidence="10">B-1</strain>
    </source>
</reference>
<keyword evidence="5" id="KW-0598">Phosphotransferase system</keyword>
<dbReference type="InterPro" id="IPR003352">
    <property type="entry name" value="PTS_EIIC"/>
</dbReference>
<keyword evidence="6" id="KW-0812">Transmembrane</keyword>
<gene>
    <name evidence="10" type="ORF">H2136_00185</name>
</gene>
<comment type="subcellular location">
    <subcellularLocation>
        <location evidence="1">Cell membrane</location>
        <topology evidence="1">Multi-pass membrane protein</topology>
    </subcellularLocation>
</comment>
<dbReference type="InterPro" id="IPR050429">
    <property type="entry name" value="PTS_Glucose_EIICBA"/>
</dbReference>
<evidence type="ECO:0000256" key="7">
    <source>
        <dbReference type="ARBA" id="ARBA00022989"/>
    </source>
</evidence>
<evidence type="ECO:0000256" key="2">
    <source>
        <dbReference type="ARBA" id="ARBA00022448"/>
    </source>
</evidence>
<dbReference type="EMBL" id="JACLAN010000001">
    <property type="protein sequence ID" value="MBC8673713.1"/>
    <property type="molecule type" value="Genomic_DNA"/>
</dbReference>
<dbReference type="GO" id="GO:0090563">
    <property type="term" value="F:protein-phosphocysteine-sugar phosphotransferase activity"/>
    <property type="evidence" value="ECO:0007669"/>
    <property type="project" value="TreeGrafter"/>
</dbReference>
<evidence type="ECO:0000259" key="9">
    <source>
        <dbReference type="Pfam" id="PF02378"/>
    </source>
</evidence>
<feature type="domain" description="Phosphotransferase system EIIC" evidence="9">
    <location>
        <begin position="35"/>
        <end position="96"/>
    </location>
</feature>
<keyword evidence="7" id="KW-1133">Transmembrane helix</keyword>
<comment type="caution">
    <text evidence="10">The sequence shown here is derived from an EMBL/GenBank/DDBJ whole genome shotgun (WGS) entry which is preliminary data.</text>
</comment>
<keyword evidence="2" id="KW-0813">Transport</keyword>
<evidence type="ECO:0000256" key="3">
    <source>
        <dbReference type="ARBA" id="ARBA00022475"/>
    </source>
</evidence>
<dbReference type="PANTHER" id="PTHR30009:SF12">
    <property type="entry name" value="PHOSPHOTRANSFERASE IIC COMPONENT GLVC"/>
    <property type="match status" value="1"/>
</dbReference>
<protein>
    <submittedName>
        <fullName evidence="10">PTS transporter subunit EIIC</fullName>
    </submittedName>
</protein>
<evidence type="ECO:0000256" key="1">
    <source>
        <dbReference type="ARBA" id="ARBA00004651"/>
    </source>
</evidence>
<accession>A0A926FPH0</accession>